<evidence type="ECO:0000256" key="14">
    <source>
        <dbReference type="SAM" id="MobiDB-lite"/>
    </source>
</evidence>
<dbReference type="InterPro" id="IPR013805">
    <property type="entry name" value="GrpE_CC"/>
</dbReference>
<dbReference type="PROSITE" id="PS01071">
    <property type="entry name" value="GRPE"/>
    <property type="match status" value="1"/>
</dbReference>
<dbReference type="STRING" id="1792290.MSP8886_03679"/>
<dbReference type="SUPFAM" id="SSF58014">
    <property type="entry name" value="Coiled-coil domain of nucleotide exchange factor GrpE"/>
    <property type="match status" value="1"/>
</dbReference>
<proteinExistence type="inferred from homology"/>
<protein>
    <recommendedName>
        <fullName evidence="8 10">Protein GrpE</fullName>
    </recommendedName>
    <alternativeName>
        <fullName evidence="9 10">HSP-70 cofactor</fullName>
    </alternativeName>
</protein>
<dbReference type="FunFam" id="2.30.22.10:FF:000001">
    <property type="entry name" value="Protein GrpE"/>
    <property type="match status" value="1"/>
</dbReference>
<dbReference type="GO" id="GO:0042803">
    <property type="term" value="F:protein homodimerization activity"/>
    <property type="evidence" value="ECO:0007669"/>
    <property type="project" value="InterPro"/>
</dbReference>
<evidence type="ECO:0000256" key="7">
    <source>
        <dbReference type="ARBA" id="ARBA00053401"/>
    </source>
</evidence>
<sequence>MSDQQKNPNLEAEQDLKSEAQNEAVEDILEPEAEVLEAEPENDELAKALEEVAQYKEAALRAQADAQNIRRRAEQDVEKAHKFGLEKFAKSIVNVADNLERALASAPATGESDPVREGVELTLKDLLETLARFEVKPVDPHGEPFNPELHQAMTMVPNPDLEPNTVMDVVQKGYTLNGRLLRPAMVVVSSAA</sequence>
<dbReference type="InterPro" id="IPR009012">
    <property type="entry name" value="GrpE_head"/>
</dbReference>
<dbReference type="GO" id="GO:0000774">
    <property type="term" value="F:adenyl-nucleotide exchange factor activity"/>
    <property type="evidence" value="ECO:0007669"/>
    <property type="project" value="InterPro"/>
</dbReference>
<feature type="coiled-coil region" evidence="13">
    <location>
        <begin position="45"/>
        <end position="72"/>
    </location>
</feature>
<evidence type="ECO:0000256" key="6">
    <source>
        <dbReference type="ARBA" id="ARBA00023186"/>
    </source>
</evidence>
<evidence type="ECO:0000256" key="3">
    <source>
        <dbReference type="ARBA" id="ARBA00011738"/>
    </source>
</evidence>
<evidence type="ECO:0000256" key="4">
    <source>
        <dbReference type="ARBA" id="ARBA00022490"/>
    </source>
</evidence>
<organism evidence="15 16">
    <name type="scientific">Marinomonas spartinae</name>
    <dbReference type="NCBI Taxonomy" id="1792290"/>
    <lineage>
        <taxon>Bacteria</taxon>
        <taxon>Pseudomonadati</taxon>
        <taxon>Pseudomonadota</taxon>
        <taxon>Gammaproteobacteria</taxon>
        <taxon>Oceanospirillales</taxon>
        <taxon>Oceanospirillaceae</taxon>
        <taxon>Marinomonas</taxon>
    </lineage>
</organism>
<evidence type="ECO:0000313" key="15">
    <source>
        <dbReference type="EMBL" id="SBS36388.1"/>
    </source>
</evidence>
<evidence type="ECO:0000256" key="9">
    <source>
        <dbReference type="ARBA" id="ARBA00076414"/>
    </source>
</evidence>
<evidence type="ECO:0000256" key="5">
    <source>
        <dbReference type="ARBA" id="ARBA00023016"/>
    </source>
</evidence>
<evidence type="ECO:0000256" key="1">
    <source>
        <dbReference type="ARBA" id="ARBA00004496"/>
    </source>
</evidence>
<keyword evidence="13" id="KW-0175">Coiled coil</keyword>
<dbReference type="PRINTS" id="PR00773">
    <property type="entry name" value="GRPEPROTEIN"/>
</dbReference>
<evidence type="ECO:0000256" key="10">
    <source>
        <dbReference type="HAMAP-Rule" id="MF_01151"/>
    </source>
</evidence>
<comment type="subcellular location">
    <subcellularLocation>
        <location evidence="1 10">Cytoplasm</location>
    </subcellularLocation>
</comment>
<dbReference type="Proteomes" id="UP000092544">
    <property type="component" value="Unassembled WGS sequence"/>
</dbReference>
<dbReference type="GO" id="GO:0006457">
    <property type="term" value="P:protein folding"/>
    <property type="evidence" value="ECO:0007669"/>
    <property type="project" value="InterPro"/>
</dbReference>
<evidence type="ECO:0000256" key="13">
    <source>
        <dbReference type="SAM" id="Coils"/>
    </source>
</evidence>
<dbReference type="AlphaFoldDB" id="A0A1A8TTK1"/>
<dbReference type="SUPFAM" id="SSF51064">
    <property type="entry name" value="Head domain of nucleotide exchange factor GrpE"/>
    <property type="match status" value="1"/>
</dbReference>
<dbReference type="Gene3D" id="3.90.20.20">
    <property type="match status" value="1"/>
</dbReference>
<dbReference type="PANTHER" id="PTHR21237:SF23">
    <property type="entry name" value="GRPE PROTEIN HOMOLOG, MITOCHONDRIAL"/>
    <property type="match status" value="1"/>
</dbReference>
<dbReference type="GO" id="GO:0051082">
    <property type="term" value="F:unfolded protein binding"/>
    <property type="evidence" value="ECO:0007669"/>
    <property type="project" value="TreeGrafter"/>
</dbReference>
<dbReference type="HAMAP" id="MF_01151">
    <property type="entry name" value="GrpE"/>
    <property type="match status" value="1"/>
</dbReference>
<accession>A0A1A8TTK1</accession>
<feature type="region of interest" description="Disordered" evidence="14">
    <location>
        <begin position="1"/>
        <end position="31"/>
    </location>
</feature>
<dbReference type="CDD" id="cd00446">
    <property type="entry name" value="GrpE"/>
    <property type="match status" value="1"/>
</dbReference>
<dbReference type="RefSeq" id="WP_067019225.1">
    <property type="nucleotide sequence ID" value="NZ_FLOB01000012.1"/>
</dbReference>
<keyword evidence="16" id="KW-1185">Reference proteome</keyword>
<comment type="subunit">
    <text evidence="3 10">Homodimer.</text>
</comment>
<dbReference type="PANTHER" id="PTHR21237">
    <property type="entry name" value="GRPE PROTEIN"/>
    <property type="match status" value="1"/>
</dbReference>
<dbReference type="NCBIfam" id="NF010738">
    <property type="entry name" value="PRK14140.1"/>
    <property type="match status" value="1"/>
</dbReference>
<keyword evidence="5 10" id="KW-0346">Stress response</keyword>
<dbReference type="InterPro" id="IPR000740">
    <property type="entry name" value="GrpE"/>
</dbReference>
<name>A0A1A8TTK1_9GAMM</name>
<dbReference type="NCBIfam" id="NF010737">
    <property type="entry name" value="PRK14139.1"/>
    <property type="match status" value="1"/>
</dbReference>
<dbReference type="EMBL" id="FLOB01000012">
    <property type="protein sequence ID" value="SBS36388.1"/>
    <property type="molecule type" value="Genomic_DNA"/>
</dbReference>
<dbReference type="Gene3D" id="2.30.22.10">
    <property type="entry name" value="Head domain of nucleotide exchange factor GrpE"/>
    <property type="match status" value="1"/>
</dbReference>
<evidence type="ECO:0000256" key="11">
    <source>
        <dbReference type="RuleBase" id="RU000639"/>
    </source>
</evidence>
<dbReference type="GO" id="GO:0051087">
    <property type="term" value="F:protein-folding chaperone binding"/>
    <property type="evidence" value="ECO:0007669"/>
    <property type="project" value="InterPro"/>
</dbReference>
<evidence type="ECO:0000256" key="12">
    <source>
        <dbReference type="RuleBase" id="RU004478"/>
    </source>
</evidence>
<keyword evidence="4 10" id="KW-0963">Cytoplasm</keyword>
<dbReference type="Pfam" id="PF01025">
    <property type="entry name" value="GrpE"/>
    <property type="match status" value="1"/>
</dbReference>
<dbReference type="GO" id="GO:0005829">
    <property type="term" value="C:cytosol"/>
    <property type="evidence" value="ECO:0007669"/>
    <property type="project" value="TreeGrafter"/>
</dbReference>
<dbReference type="OrthoDB" id="9789811at2"/>
<comment type="similarity">
    <text evidence="2 10 12">Belongs to the GrpE family.</text>
</comment>
<dbReference type="NCBIfam" id="NF010748">
    <property type="entry name" value="PRK14150.1"/>
    <property type="match status" value="1"/>
</dbReference>
<evidence type="ECO:0000256" key="8">
    <source>
        <dbReference type="ARBA" id="ARBA00072274"/>
    </source>
</evidence>
<evidence type="ECO:0000313" key="16">
    <source>
        <dbReference type="Proteomes" id="UP000092544"/>
    </source>
</evidence>
<keyword evidence="6 10" id="KW-0143">Chaperone</keyword>
<gene>
    <name evidence="10 15" type="primary">grpE</name>
    <name evidence="15" type="ORF">MSP8886_03679</name>
</gene>
<comment type="function">
    <text evidence="7 10 11">Participates actively in the response to hyperosmotic and heat shock by preventing the aggregation of stress-denatured proteins, in association with DnaK and GrpE. It is the nucleotide exchange factor for DnaK and may function as a thermosensor. Unfolded proteins bind initially to DnaJ; upon interaction with the DnaJ-bound protein, DnaK hydrolyzes its bound ATP, resulting in the formation of a stable complex. GrpE releases ADP from DnaK; ATP binding to DnaK triggers the release of the substrate protein, thus completing the reaction cycle. Several rounds of ATP-dependent interactions between DnaJ, DnaK and GrpE are required for fully efficient folding.</text>
</comment>
<evidence type="ECO:0000256" key="2">
    <source>
        <dbReference type="ARBA" id="ARBA00009054"/>
    </source>
</evidence>
<reference evidence="15 16" key="1">
    <citation type="submission" date="2016-06" db="EMBL/GenBank/DDBJ databases">
        <authorList>
            <person name="Kjaerup R.B."/>
            <person name="Dalgaard T.S."/>
            <person name="Juul-Madsen H.R."/>
        </authorList>
    </citation>
    <scope>NUCLEOTIDE SEQUENCE [LARGE SCALE GENOMIC DNA]</scope>
    <source>
        <strain evidence="15 16">CECT 8886</strain>
    </source>
</reference>